<name>A0A8A1LZ63_AJECA</name>
<evidence type="ECO:0000259" key="2">
    <source>
        <dbReference type="Pfam" id="PF25545"/>
    </source>
</evidence>
<feature type="region of interest" description="Disordered" evidence="1">
    <location>
        <begin position="20"/>
        <end position="40"/>
    </location>
</feature>
<reference evidence="3" key="1">
    <citation type="submission" date="2021-01" db="EMBL/GenBank/DDBJ databases">
        <title>Chromosome-level genome assembly of a human fungal pathogen reveals clustering of transcriptionally co-regulated genes.</title>
        <authorList>
            <person name="Voorhies M."/>
            <person name="Cohen S."/>
            <person name="Shea T.P."/>
            <person name="Petrus S."/>
            <person name="Munoz J.F."/>
            <person name="Poplawski S."/>
            <person name="Goldman W.E."/>
            <person name="Michael T."/>
            <person name="Cuomo C.A."/>
            <person name="Sil A."/>
            <person name="Beyhan S."/>
        </authorList>
    </citation>
    <scope>NUCLEOTIDE SEQUENCE</scope>
    <source>
        <strain evidence="3">WU24</strain>
    </source>
</reference>
<evidence type="ECO:0000313" key="3">
    <source>
        <dbReference type="EMBL" id="QSS58490.1"/>
    </source>
</evidence>
<dbReference type="InterPro" id="IPR057684">
    <property type="entry name" value="DUF7924"/>
</dbReference>
<proteinExistence type="predicted"/>
<dbReference type="PANTHER" id="PTHR42470:SF2">
    <property type="match status" value="1"/>
</dbReference>
<sequence length="459" mass="52191">MFIHNSRILAVEEALVLSSATSPLKSTEASPRERSLKRKWPQHDYSSDILEPFLEQPRTNNPSVEYWVKHSRWPKGPSKAMERLFARPKSLHRTKSNTSLKTRSELNSRGTKSNPYSDKNCEKLLNAKGSFMGNHENGISRSCKMVCKELLENNNREAPKGTKFDDEVFESTCERLQRQNETAILRKIADLIVPQSRQLRLPRPQPDYAVGFPQQAFTDDQLYKLAPFIGDFEDTSFFMGTTSMYFPFFTSEVKCAKSSLDTADRQNAHSMTLAVRGVVELFKLAKREQEVHQEILGFSISHDHRTVRIYGHYPIINGDKTTYYRHPILSFDITNLGVYDDWAPSHFERLCSVIDDLPNDIDFGPSPQSEVQTKPQLQPKIYGPSPTETTSLSREIGGVNLQGSSFTSLLEEEGQQVAANSRNVAPEATPRNKSGPMKRRRPTSNTSRRHKYNGQSQAE</sequence>
<dbReference type="EMBL" id="CP069109">
    <property type="protein sequence ID" value="QSS58490.1"/>
    <property type="molecule type" value="Genomic_DNA"/>
</dbReference>
<feature type="compositionally biased region" description="Polar residues" evidence="1">
    <location>
        <begin position="366"/>
        <end position="376"/>
    </location>
</feature>
<dbReference type="VEuPathDB" id="FungiDB:I7I51_07916"/>
<dbReference type="OrthoDB" id="10447299at2759"/>
<feature type="region of interest" description="Disordered" evidence="1">
    <location>
        <begin position="361"/>
        <end position="392"/>
    </location>
</feature>
<protein>
    <recommendedName>
        <fullName evidence="2">DUF7924 domain-containing protein</fullName>
    </recommendedName>
</protein>
<feature type="region of interest" description="Disordered" evidence="1">
    <location>
        <begin position="412"/>
        <end position="459"/>
    </location>
</feature>
<feature type="compositionally biased region" description="Basic residues" evidence="1">
    <location>
        <begin position="436"/>
        <end position="452"/>
    </location>
</feature>
<evidence type="ECO:0000256" key="1">
    <source>
        <dbReference type="SAM" id="MobiDB-lite"/>
    </source>
</evidence>
<gene>
    <name evidence="3" type="ORF">I7I51_07916</name>
</gene>
<organism evidence="3 4">
    <name type="scientific">Ajellomyces capsulatus</name>
    <name type="common">Darling's disease fungus</name>
    <name type="synonym">Histoplasma capsulatum</name>
    <dbReference type="NCBI Taxonomy" id="5037"/>
    <lineage>
        <taxon>Eukaryota</taxon>
        <taxon>Fungi</taxon>
        <taxon>Dikarya</taxon>
        <taxon>Ascomycota</taxon>
        <taxon>Pezizomycotina</taxon>
        <taxon>Eurotiomycetes</taxon>
        <taxon>Eurotiomycetidae</taxon>
        <taxon>Onygenales</taxon>
        <taxon>Ajellomycetaceae</taxon>
        <taxon>Histoplasma</taxon>
    </lineage>
</organism>
<feature type="compositionally biased region" description="Polar residues" evidence="1">
    <location>
        <begin position="20"/>
        <end position="29"/>
    </location>
</feature>
<dbReference type="PANTHER" id="PTHR42470">
    <property type="entry name" value="VAST DOMAIN-CONTAINING PROTEIN"/>
    <property type="match status" value="1"/>
</dbReference>
<evidence type="ECO:0000313" key="4">
    <source>
        <dbReference type="Proteomes" id="UP000663671"/>
    </source>
</evidence>
<dbReference type="Proteomes" id="UP000663671">
    <property type="component" value="Chromosome 2"/>
</dbReference>
<dbReference type="Pfam" id="PF25545">
    <property type="entry name" value="DUF7924"/>
    <property type="match status" value="1"/>
</dbReference>
<feature type="region of interest" description="Disordered" evidence="1">
    <location>
        <begin position="86"/>
        <end position="119"/>
    </location>
</feature>
<feature type="domain" description="DUF7924" evidence="2">
    <location>
        <begin position="196"/>
        <end position="354"/>
    </location>
</feature>
<accession>A0A8A1LZ63</accession>
<dbReference type="AlphaFoldDB" id="A0A8A1LZ63"/>
<feature type="compositionally biased region" description="Polar residues" evidence="1">
    <location>
        <begin position="96"/>
        <end position="117"/>
    </location>
</feature>